<organism evidence="2 3">
    <name type="scientific">Faecalicatena fissicatena</name>
    <dbReference type="NCBI Taxonomy" id="290055"/>
    <lineage>
        <taxon>Bacteria</taxon>
        <taxon>Bacillati</taxon>
        <taxon>Bacillota</taxon>
        <taxon>Clostridia</taxon>
        <taxon>Lachnospirales</taxon>
        <taxon>Lachnospiraceae</taxon>
        <taxon>Faecalicatena</taxon>
    </lineage>
</organism>
<protein>
    <submittedName>
        <fullName evidence="2">Uncharacterized protein</fullName>
    </submittedName>
</protein>
<comment type="caution">
    <text evidence="2">The sequence shown here is derived from an EMBL/GenBank/DDBJ whole genome shotgun (WGS) entry which is preliminary data.</text>
</comment>
<keyword evidence="1" id="KW-0732">Signal</keyword>
<feature type="signal peptide" evidence="1">
    <location>
        <begin position="1"/>
        <end position="25"/>
    </location>
</feature>
<name>A0ABX2GW40_9FIRM</name>
<feature type="chain" id="PRO_5045657835" evidence="1">
    <location>
        <begin position="26"/>
        <end position="243"/>
    </location>
</feature>
<dbReference type="RefSeq" id="WP_173866070.1">
    <property type="nucleotide sequence ID" value="NZ_JAAWUU010000014.1"/>
</dbReference>
<gene>
    <name evidence="2" type="ORF">HFM93_05840</name>
</gene>
<sequence>MKKRMKKIIVLLMAAALAVPGQSLAGAAKMAVVNAQEQETKAVELQSEYFNMASSYEKVVYSKADHGFYLVKKGDPFYSNQQKFEVSFYDIDSNSYEQKTTILRAEDSFVNDEGIYYIKTENKRLANAIEQNGKTYRYDCNATLYEYVFETGETKEITLDSMKSTANFSGFINALGVDKKGRIYVPMPAMIFACTTAPENLWQQHRMKEAFYSFTDLIRSAAIFITEELITGDTGDMIMTWRL</sequence>
<dbReference type="EMBL" id="JAAWUZ010000015">
    <property type="protein sequence ID" value="NSG29804.1"/>
    <property type="molecule type" value="Genomic_DNA"/>
</dbReference>
<dbReference type="Proteomes" id="UP000821846">
    <property type="component" value="Unassembled WGS sequence"/>
</dbReference>
<evidence type="ECO:0000313" key="2">
    <source>
        <dbReference type="EMBL" id="NSG29804.1"/>
    </source>
</evidence>
<accession>A0ABX2GW40</accession>
<proteinExistence type="predicted"/>
<evidence type="ECO:0000256" key="1">
    <source>
        <dbReference type="SAM" id="SignalP"/>
    </source>
</evidence>
<reference evidence="2 3" key="1">
    <citation type="journal article" date="2020" name="Cell Host Microbe">
        <title>Functional and Genomic Variation between Human-Derived Isolates of Lachnospiraceae Reveals Inter- and Intra-Species Diversity.</title>
        <authorList>
            <person name="Sorbara M.T."/>
            <person name="Littmann E.R."/>
            <person name="Fontana E."/>
            <person name="Moody T.U."/>
            <person name="Kohout C.E."/>
            <person name="Gjonbalaj M."/>
            <person name="Eaton V."/>
            <person name="Seok R."/>
            <person name="Leiner I.M."/>
            <person name="Pamer E.G."/>
        </authorList>
    </citation>
    <scope>NUCLEOTIDE SEQUENCE [LARGE SCALE GENOMIC DNA]</scope>
    <source>
        <strain evidence="2 3">MSK.14.16</strain>
    </source>
</reference>
<keyword evidence="3" id="KW-1185">Reference proteome</keyword>
<evidence type="ECO:0000313" key="3">
    <source>
        <dbReference type="Proteomes" id="UP000821846"/>
    </source>
</evidence>